<dbReference type="Pfam" id="PF16499">
    <property type="entry name" value="Melibiase_2"/>
    <property type="match status" value="1"/>
</dbReference>
<evidence type="ECO:0000313" key="6">
    <source>
        <dbReference type="EMBL" id="CAD7401375.1"/>
    </source>
</evidence>
<organism evidence="6">
    <name type="scientific">Timema poppense</name>
    <name type="common">Walking stick</name>
    <dbReference type="NCBI Taxonomy" id="170557"/>
    <lineage>
        <taxon>Eukaryota</taxon>
        <taxon>Metazoa</taxon>
        <taxon>Ecdysozoa</taxon>
        <taxon>Arthropoda</taxon>
        <taxon>Hexapoda</taxon>
        <taxon>Insecta</taxon>
        <taxon>Pterygota</taxon>
        <taxon>Neoptera</taxon>
        <taxon>Polyneoptera</taxon>
        <taxon>Phasmatodea</taxon>
        <taxon>Timematodea</taxon>
        <taxon>Timematoidea</taxon>
        <taxon>Timematidae</taxon>
        <taxon>Timema</taxon>
    </lineage>
</organism>
<feature type="chain" id="PRO_5030673733" evidence="5">
    <location>
        <begin position="20"/>
        <end position="182"/>
    </location>
</feature>
<sequence length="182" mass="20631">MWGSCLVVVLCVVLYTVSALENGLVRTPPMGWLSWERFRCNTDCKNDPDNCISTLDRDTNLDILAIVSLVYCENNVLNNAATKVADMKINVSLEQFTNTNFHYLFNDRLPTQTHHFGNQGYVQLRRGICSAKLRLKLAPPQKSKQVTIDMRRSVRASDSAVKPTASRVARDLKSRPDHMRAF</sequence>
<reference evidence="6" key="1">
    <citation type="submission" date="2020-11" db="EMBL/GenBank/DDBJ databases">
        <authorList>
            <person name="Tran Van P."/>
        </authorList>
    </citation>
    <scope>NUCLEOTIDE SEQUENCE</scope>
</reference>
<keyword evidence="2" id="KW-0378">Hydrolase</keyword>
<evidence type="ECO:0000256" key="5">
    <source>
        <dbReference type="SAM" id="SignalP"/>
    </source>
</evidence>
<evidence type="ECO:0000256" key="3">
    <source>
        <dbReference type="ARBA" id="ARBA00023295"/>
    </source>
</evidence>
<dbReference type="SUPFAM" id="SSF51445">
    <property type="entry name" value="(Trans)glycosidases"/>
    <property type="match status" value="1"/>
</dbReference>
<dbReference type="InterPro" id="IPR017853">
    <property type="entry name" value="GH"/>
</dbReference>
<dbReference type="GO" id="GO:0005975">
    <property type="term" value="P:carbohydrate metabolic process"/>
    <property type="evidence" value="ECO:0007669"/>
    <property type="project" value="InterPro"/>
</dbReference>
<dbReference type="AlphaFoldDB" id="A0A7R9CRT7"/>
<keyword evidence="5" id="KW-0732">Signal</keyword>
<proteinExistence type="inferred from homology"/>
<dbReference type="InterPro" id="IPR013785">
    <property type="entry name" value="Aldolase_TIM"/>
</dbReference>
<comment type="similarity">
    <text evidence="1">Belongs to the glycosyl hydrolase 27 family.</text>
</comment>
<feature type="compositionally biased region" description="Basic and acidic residues" evidence="4">
    <location>
        <begin position="168"/>
        <end position="182"/>
    </location>
</feature>
<gene>
    <name evidence="6" type="ORF">TPSB3V08_LOCUS3071</name>
</gene>
<dbReference type="InterPro" id="IPR002241">
    <property type="entry name" value="Glyco_hydro_27"/>
</dbReference>
<evidence type="ECO:0000256" key="2">
    <source>
        <dbReference type="ARBA" id="ARBA00022801"/>
    </source>
</evidence>
<evidence type="ECO:0000256" key="1">
    <source>
        <dbReference type="ARBA" id="ARBA00009743"/>
    </source>
</evidence>
<dbReference type="GO" id="GO:0004553">
    <property type="term" value="F:hydrolase activity, hydrolyzing O-glycosyl compounds"/>
    <property type="evidence" value="ECO:0007669"/>
    <property type="project" value="InterPro"/>
</dbReference>
<accession>A0A7R9CRT7</accession>
<keyword evidence="3" id="KW-0326">Glycosidase</keyword>
<evidence type="ECO:0000256" key="4">
    <source>
        <dbReference type="SAM" id="MobiDB-lite"/>
    </source>
</evidence>
<name>A0A7R9CRT7_TIMPO</name>
<dbReference type="Gene3D" id="3.20.20.70">
    <property type="entry name" value="Aldolase class I"/>
    <property type="match status" value="1"/>
</dbReference>
<protein>
    <submittedName>
        <fullName evidence="6">Uncharacterized protein</fullName>
    </submittedName>
</protein>
<dbReference type="EMBL" id="OD001299">
    <property type="protein sequence ID" value="CAD7401375.1"/>
    <property type="molecule type" value="Genomic_DNA"/>
</dbReference>
<feature type="region of interest" description="Disordered" evidence="4">
    <location>
        <begin position="157"/>
        <end position="182"/>
    </location>
</feature>
<feature type="signal peptide" evidence="5">
    <location>
        <begin position="1"/>
        <end position="19"/>
    </location>
</feature>